<organism evidence="1 2">
    <name type="scientific">Ophiobolus disseminans</name>
    <dbReference type="NCBI Taxonomy" id="1469910"/>
    <lineage>
        <taxon>Eukaryota</taxon>
        <taxon>Fungi</taxon>
        <taxon>Dikarya</taxon>
        <taxon>Ascomycota</taxon>
        <taxon>Pezizomycotina</taxon>
        <taxon>Dothideomycetes</taxon>
        <taxon>Pleosporomycetidae</taxon>
        <taxon>Pleosporales</taxon>
        <taxon>Pleosporineae</taxon>
        <taxon>Phaeosphaeriaceae</taxon>
        <taxon>Ophiobolus</taxon>
    </lineage>
</organism>
<name>A0A6A6ZJN2_9PLEO</name>
<keyword evidence="2" id="KW-1185">Reference proteome</keyword>
<sequence>MIPLMSDVFVMCSCRCSTVEVPAVASLYSVVLLSQLFRCIALAIVPLYCSRNCSVVLLSQFRCRALGDGHTSYSSG</sequence>
<protein>
    <submittedName>
        <fullName evidence="1">Uncharacterized protein</fullName>
    </submittedName>
</protein>
<proteinExistence type="predicted"/>
<evidence type="ECO:0000313" key="2">
    <source>
        <dbReference type="Proteomes" id="UP000799424"/>
    </source>
</evidence>
<dbReference type="Proteomes" id="UP000799424">
    <property type="component" value="Unassembled WGS sequence"/>
</dbReference>
<dbReference type="AlphaFoldDB" id="A0A6A6ZJN2"/>
<gene>
    <name evidence="1" type="ORF">CC86DRAFT_114304</name>
</gene>
<dbReference type="EMBL" id="MU006240">
    <property type="protein sequence ID" value="KAF2820524.1"/>
    <property type="molecule type" value="Genomic_DNA"/>
</dbReference>
<accession>A0A6A6ZJN2</accession>
<reference evidence="1" key="1">
    <citation type="journal article" date="2020" name="Stud. Mycol.">
        <title>101 Dothideomycetes genomes: a test case for predicting lifestyles and emergence of pathogens.</title>
        <authorList>
            <person name="Haridas S."/>
            <person name="Albert R."/>
            <person name="Binder M."/>
            <person name="Bloem J."/>
            <person name="Labutti K."/>
            <person name="Salamov A."/>
            <person name="Andreopoulos B."/>
            <person name="Baker S."/>
            <person name="Barry K."/>
            <person name="Bills G."/>
            <person name="Bluhm B."/>
            <person name="Cannon C."/>
            <person name="Castanera R."/>
            <person name="Culley D."/>
            <person name="Daum C."/>
            <person name="Ezra D."/>
            <person name="Gonzalez J."/>
            <person name="Henrissat B."/>
            <person name="Kuo A."/>
            <person name="Liang C."/>
            <person name="Lipzen A."/>
            <person name="Lutzoni F."/>
            <person name="Magnuson J."/>
            <person name="Mondo S."/>
            <person name="Nolan M."/>
            <person name="Ohm R."/>
            <person name="Pangilinan J."/>
            <person name="Park H.-J."/>
            <person name="Ramirez L."/>
            <person name="Alfaro M."/>
            <person name="Sun H."/>
            <person name="Tritt A."/>
            <person name="Yoshinaga Y."/>
            <person name="Zwiers L.-H."/>
            <person name="Turgeon B."/>
            <person name="Goodwin S."/>
            <person name="Spatafora J."/>
            <person name="Crous P."/>
            <person name="Grigoriev I."/>
        </authorList>
    </citation>
    <scope>NUCLEOTIDE SEQUENCE</scope>
    <source>
        <strain evidence="1">CBS 113818</strain>
    </source>
</reference>
<evidence type="ECO:0000313" key="1">
    <source>
        <dbReference type="EMBL" id="KAF2820524.1"/>
    </source>
</evidence>